<dbReference type="GO" id="GO:0016757">
    <property type="term" value="F:glycosyltransferase activity"/>
    <property type="evidence" value="ECO:0007669"/>
    <property type="project" value="TreeGrafter"/>
</dbReference>
<evidence type="ECO:0000313" key="2">
    <source>
        <dbReference type="EMBL" id="PRY67384.1"/>
    </source>
</evidence>
<dbReference type="Gene3D" id="3.40.50.2000">
    <property type="entry name" value="Glycogen Phosphorylase B"/>
    <property type="match status" value="2"/>
</dbReference>
<dbReference type="CDD" id="cd03808">
    <property type="entry name" value="GT4_CapM-like"/>
    <property type="match status" value="1"/>
</dbReference>
<dbReference type="SUPFAM" id="SSF53756">
    <property type="entry name" value="UDP-Glycosyltransferase/glycogen phosphorylase"/>
    <property type="match status" value="1"/>
</dbReference>
<name>A0A2T0VB56_9GAMM</name>
<dbReference type="EMBL" id="PVTM01000021">
    <property type="protein sequence ID" value="PRY67384.1"/>
    <property type="molecule type" value="Genomic_DNA"/>
</dbReference>
<keyword evidence="2" id="KW-0808">Transferase</keyword>
<feature type="domain" description="Glycosyltransferase subfamily 4-like N-terminal" evidence="1">
    <location>
        <begin position="28"/>
        <end position="159"/>
    </location>
</feature>
<organism evidence="2 3">
    <name type="scientific">Halomonas ventosae</name>
    <dbReference type="NCBI Taxonomy" id="229007"/>
    <lineage>
        <taxon>Bacteria</taxon>
        <taxon>Pseudomonadati</taxon>
        <taxon>Pseudomonadota</taxon>
        <taxon>Gammaproteobacteria</taxon>
        <taxon>Oceanospirillales</taxon>
        <taxon>Halomonadaceae</taxon>
        <taxon>Halomonas</taxon>
    </lineage>
</organism>
<dbReference type="AlphaFoldDB" id="A0A2T0VB56"/>
<dbReference type="RefSeq" id="WP_106232420.1">
    <property type="nucleotide sequence ID" value="NZ_PVTM01000021.1"/>
</dbReference>
<evidence type="ECO:0000313" key="3">
    <source>
        <dbReference type="Proteomes" id="UP000239896"/>
    </source>
</evidence>
<keyword evidence="3" id="KW-1185">Reference proteome</keyword>
<dbReference type="Proteomes" id="UP000239896">
    <property type="component" value="Unassembled WGS sequence"/>
</dbReference>
<dbReference type="InterPro" id="IPR028098">
    <property type="entry name" value="Glyco_trans_4-like_N"/>
</dbReference>
<dbReference type="PANTHER" id="PTHR12526:SF638">
    <property type="entry name" value="SPORE COAT PROTEIN SA"/>
    <property type="match status" value="1"/>
</dbReference>
<dbReference type="Pfam" id="PF13579">
    <property type="entry name" value="Glyco_trans_4_4"/>
    <property type="match status" value="1"/>
</dbReference>
<accession>A0A2T0VB56</accession>
<protein>
    <submittedName>
        <fullName evidence="2">Glycosyltransferase involved in cell wall biosynthesis</fullName>
    </submittedName>
</protein>
<gene>
    <name evidence="2" type="ORF">BCL64_12124</name>
</gene>
<dbReference type="PANTHER" id="PTHR12526">
    <property type="entry name" value="GLYCOSYLTRANSFERASE"/>
    <property type="match status" value="1"/>
</dbReference>
<evidence type="ECO:0000259" key="1">
    <source>
        <dbReference type="Pfam" id="PF13579"/>
    </source>
</evidence>
<comment type="caution">
    <text evidence="2">The sequence shown here is derived from an EMBL/GenBank/DDBJ whole genome shotgun (WGS) entry which is preliminary data.</text>
</comment>
<reference evidence="2 3" key="1">
    <citation type="submission" date="2018-03" db="EMBL/GenBank/DDBJ databases">
        <title>Comparative analysis of microorganisms from saline springs in Andes Mountain Range, Colombia.</title>
        <authorList>
            <person name="Rubin E."/>
        </authorList>
    </citation>
    <scope>NUCLEOTIDE SEQUENCE [LARGE SCALE GENOMIC DNA]</scope>
    <source>
        <strain evidence="2 3">USBA 854</strain>
    </source>
</reference>
<dbReference type="Pfam" id="PF13692">
    <property type="entry name" value="Glyco_trans_1_4"/>
    <property type="match status" value="1"/>
</dbReference>
<sequence>MRVAFVANSAWYLRNFRLSTLRAFVEVHEVSVHYPEGGAEPALASLALTQNPFYLDASGTQPLKELRGLLALWRSLRRARPGVVFSFNPKTNLYALMACWLMRVPCIPNVSGVGTASQLAGVKGRLYRALAGFFYRRAAHVFFQNPDDCEAFLRAGWAREGGYSLIPGSGVDLARFSPSPQACDRARPFRFLMAARLLAAKGVREYCAASRALLAQHAGVECWLAGGLASETRGVSEAELDAWQEMPGADYLGHVDDMIALLHQVDVVVLPSYYPEGIPRGLIEAAACGKLLISTTMPGCREVVVPGENGWRVPPRDEQALLAAMSDAMALSPQARTRMQQASRALAEHRFDEQIVIEQYHQVLARQTGQEVS</sequence>
<proteinExistence type="predicted"/>